<dbReference type="InterPro" id="IPR001353">
    <property type="entry name" value="Proteasome_sua/b"/>
</dbReference>
<dbReference type="PATRIC" id="fig|1543721.4.peg.1156"/>
<dbReference type="GO" id="GO:0051603">
    <property type="term" value="P:proteolysis involved in protein catabolic process"/>
    <property type="evidence" value="ECO:0007669"/>
    <property type="project" value="InterPro"/>
</dbReference>
<organism evidence="1 2">
    <name type="scientific">Sedimenticola thiotaurini</name>
    <dbReference type="NCBI Taxonomy" id="1543721"/>
    <lineage>
        <taxon>Bacteria</taxon>
        <taxon>Pseudomonadati</taxon>
        <taxon>Pseudomonadota</taxon>
        <taxon>Gammaproteobacteria</taxon>
        <taxon>Chromatiales</taxon>
        <taxon>Sedimenticolaceae</taxon>
        <taxon>Sedimenticola</taxon>
    </lineage>
</organism>
<dbReference type="EMBL" id="CP011412">
    <property type="protein sequence ID" value="AKH19909.1"/>
    <property type="molecule type" value="Genomic_DNA"/>
</dbReference>
<accession>A0A0F7JWZ9</accession>
<dbReference type="InterPro" id="IPR016545">
    <property type="entry name" value="UCP009120_prtse"/>
</dbReference>
<proteinExistence type="predicted"/>
<dbReference type="GO" id="GO:0005839">
    <property type="term" value="C:proteasome core complex"/>
    <property type="evidence" value="ECO:0007669"/>
    <property type="project" value="InterPro"/>
</dbReference>
<dbReference type="Gene3D" id="3.60.20.10">
    <property type="entry name" value="Glutamine Phosphoribosylpyrophosphate, subunit 1, domain 1"/>
    <property type="match status" value="1"/>
</dbReference>
<dbReference type="AlphaFoldDB" id="A0A0F7JWZ9"/>
<dbReference type="OrthoDB" id="9786336at2"/>
<dbReference type="SUPFAM" id="SSF56235">
    <property type="entry name" value="N-terminal nucleophile aminohydrolases (Ntn hydrolases)"/>
    <property type="match status" value="1"/>
</dbReference>
<dbReference type="KEGG" id="seds:AAY24_05575"/>
<keyword evidence="2" id="KW-1185">Reference proteome</keyword>
<gene>
    <name evidence="1" type="ORF">AAY24_05575</name>
</gene>
<dbReference type="RefSeq" id="WP_046858844.1">
    <property type="nucleotide sequence ID" value="NZ_CP011412.1"/>
</dbReference>
<evidence type="ECO:0008006" key="3">
    <source>
        <dbReference type="Google" id="ProtNLM"/>
    </source>
</evidence>
<sequence length="243" mass="26759">MTYCIAICVNDGIVFASDSRSNAGVDYIRTCSKMHRFCWPGDRVIVLLSAGNLATTQAVVNAIQRDLDDPDAEFNLLKAKHLFDVADYIGDLSLKEQQHHGPALEKGGGSAAASFILGGQLSGKEHGIYLIYPEGNYIAASTDTPYLQIGENKYGKPILDRVITVESSLNNAARCALVSLDSTMRSNISVGPPFELAMYTRDSLEEPRQLSLKLASPYYKSLQKSWNDGLKRAFTDLPKFDWE</sequence>
<dbReference type="Proteomes" id="UP000034410">
    <property type="component" value="Chromosome"/>
</dbReference>
<reference evidence="1 2" key="1">
    <citation type="journal article" date="2015" name="Genome Announc.">
        <title>Complete Genome Sequence of Sedimenticola thiotaurini Strain SIP-G1, a Polyphosphate- and Polyhydroxyalkanoate-Accumulating Sulfur-Oxidizing Gammaproteobacterium Isolated from Salt Marsh Sediments.</title>
        <authorList>
            <person name="Flood B.E."/>
            <person name="Jones D.S."/>
            <person name="Bailey J.V."/>
        </authorList>
    </citation>
    <scope>NUCLEOTIDE SEQUENCE [LARGE SCALE GENOMIC DNA]</scope>
    <source>
        <strain evidence="1 2">SIP-G1</strain>
    </source>
</reference>
<dbReference type="PIRSF" id="PIRSF009120">
    <property type="entry name" value="UCP009120_prtse"/>
    <property type="match status" value="1"/>
</dbReference>
<dbReference type="InterPro" id="IPR029055">
    <property type="entry name" value="Ntn_hydrolases_N"/>
</dbReference>
<evidence type="ECO:0000313" key="2">
    <source>
        <dbReference type="Proteomes" id="UP000034410"/>
    </source>
</evidence>
<evidence type="ECO:0000313" key="1">
    <source>
        <dbReference type="EMBL" id="AKH19909.1"/>
    </source>
</evidence>
<dbReference type="CDD" id="cd03765">
    <property type="entry name" value="proteasome_beta_bacterial"/>
    <property type="match status" value="1"/>
</dbReference>
<dbReference type="Pfam" id="PF00227">
    <property type="entry name" value="Proteasome"/>
    <property type="match status" value="1"/>
</dbReference>
<protein>
    <recommendedName>
        <fullName evidence="3">Peptidase</fullName>
    </recommendedName>
</protein>
<name>A0A0F7JWZ9_9GAMM</name>